<sequence length="184" mass="19350">MIKPCKTAQQKAEGYNIHGLCIQACKQSPVSILGRKGGRAGVRFPVPAPFLTGSSPGIASVPSARRRGLTARPLSSGPPIIPPVASPARACAQLADRAGHATSLALHKGIAGIDSPVFGREAFIHEGPGRLKQSTSFLSGEERLNIANKAQRKSGEKLTVHPLFFLMTQEWALHGLAGTSCQTV</sequence>
<dbReference type="EMBL" id="JAINUF010000003">
    <property type="protein sequence ID" value="KAJ8370420.1"/>
    <property type="molecule type" value="Genomic_DNA"/>
</dbReference>
<keyword evidence="2" id="KW-1185">Reference proteome</keyword>
<organism evidence="1 2">
    <name type="scientific">Synaphobranchus kaupii</name>
    <name type="common">Kaup's arrowtooth eel</name>
    <dbReference type="NCBI Taxonomy" id="118154"/>
    <lineage>
        <taxon>Eukaryota</taxon>
        <taxon>Metazoa</taxon>
        <taxon>Chordata</taxon>
        <taxon>Craniata</taxon>
        <taxon>Vertebrata</taxon>
        <taxon>Euteleostomi</taxon>
        <taxon>Actinopterygii</taxon>
        <taxon>Neopterygii</taxon>
        <taxon>Teleostei</taxon>
        <taxon>Anguilliformes</taxon>
        <taxon>Synaphobranchidae</taxon>
        <taxon>Synaphobranchus</taxon>
    </lineage>
</organism>
<reference evidence="1" key="1">
    <citation type="journal article" date="2023" name="Science">
        <title>Genome structures resolve the early diversification of teleost fishes.</title>
        <authorList>
            <person name="Parey E."/>
            <person name="Louis A."/>
            <person name="Montfort J."/>
            <person name="Bouchez O."/>
            <person name="Roques C."/>
            <person name="Iampietro C."/>
            <person name="Lluch J."/>
            <person name="Castinel A."/>
            <person name="Donnadieu C."/>
            <person name="Desvignes T."/>
            <person name="Floi Bucao C."/>
            <person name="Jouanno E."/>
            <person name="Wen M."/>
            <person name="Mejri S."/>
            <person name="Dirks R."/>
            <person name="Jansen H."/>
            <person name="Henkel C."/>
            <person name="Chen W.J."/>
            <person name="Zahm M."/>
            <person name="Cabau C."/>
            <person name="Klopp C."/>
            <person name="Thompson A.W."/>
            <person name="Robinson-Rechavi M."/>
            <person name="Braasch I."/>
            <person name="Lecointre G."/>
            <person name="Bobe J."/>
            <person name="Postlethwait J.H."/>
            <person name="Berthelot C."/>
            <person name="Roest Crollius H."/>
            <person name="Guiguen Y."/>
        </authorList>
    </citation>
    <scope>NUCLEOTIDE SEQUENCE</scope>
    <source>
        <strain evidence="1">WJC10195</strain>
    </source>
</reference>
<proteinExistence type="predicted"/>
<gene>
    <name evidence="1" type="ORF">SKAU_G00104480</name>
</gene>
<protein>
    <submittedName>
        <fullName evidence="1">Uncharacterized protein</fullName>
    </submittedName>
</protein>
<evidence type="ECO:0000313" key="2">
    <source>
        <dbReference type="Proteomes" id="UP001152622"/>
    </source>
</evidence>
<accession>A0A9Q1G030</accession>
<dbReference type="AlphaFoldDB" id="A0A9Q1G030"/>
<comment type="caution">
    <text evidence="1">The sequence shown here is derived from an EMBL/GenBank/DDBJ whole genome shotgun (WGS) entry which is preliminary data.</text>
</comment>
<dbReference type="Proteomes" id="UP001152622">
    <property type="component" value="Chromosome 3"/>
</dbReference>
<name>A0A9Q1G030_SYNKA</name>
<evidence type="ECO:0000313" key="1">
    <source>
        <dbReference type="EMBL" id="KAJ8370420.1"/>
    </source>
</evidence>